<evidence type="ECO:0000313" key="1">
    <source>
        <dbReference type="EMBL" id="GJA65943.1"/>
    </source>
</evidence>
<dbReference type="EMBL" id="BPNN01000157">
    <property type="protein sequence ID" value="GJA65943.1"/>
    <property type="molecule type" value="Genomic_DNA"/>
</dbReference>
<comment type="caution">
    <text evidence="1">The sequence shown here is derived from an EMBL/GenBank/DDBJ whole genome shotgun (WGS) entry which is preliminary data.</text>
</comment>
<name>A0AA37D348_AERCA</name>
<protein>
    <submittedName>
        <fullName evidence="1">Uncharacterized protein</fullName>
    </submittedName>
</protein>
<accession>A0AA37D348</accession>
<dbReference type="AlphaFoldDB" id="A0AA37D348"/>
<sequence length="96" mass="10662">MHTLRGGQNWTLKTPETWSFLRADQHPDVELGVSEQAVHLFHRMFALETIGQGETIPDGVDGQRTGFDNPEGCIGQGKNTLGMHVLSKYLVDVVED</sequence>
<proteinExistence type="predicted"/>
<organism evidence="1 2">
    <name type="scientific">Aeromonas caviae</name>
    <name type="common">Aeromonas punctata</name>
    <dbReference type="NCBI Taxonomy" id="648"/>
    <lineage>
        <taxon>Bacteria</taxon>
        <taxon>Pseudomonadati</taxon>
        <taxon>Pseudomonadota</taxon>
        <taxon>Gammaproteobacteria</taxon>
        <taxon>Aeromonadales</taxon>
        <taxon>Aeromonadaceae</taxon>
        <taxon>Aeromonas</taxon>
    </lineage>
</organism>
<gene>
    <name evidence="1" type="ORF">KAM351_45540</name>
</gene>
<reference evidence="1" key="1">
    <citation type="submission" date="2021-07" db="EMBL/GenBank/DDBJ databases">
        <title>Draft genome sequence of carbapenem-resistant Aeromonas spp. in Japan.</title>
        <authorList>
            <person name="Maehana S."/>
            <person name="Suzuki M."/>
            <person name="Kitasato H."/>
        </authorList>
    </citation>
    <scope>NUCLEOTIDE SEQUENCE</scope>
    <source>
        <strain evidence="1">KAM351</strain>
    </source>
</reference>
<dbReference type="Proteomes" id="UP000886934">
    <property type="component" value="Unassembled WGS sequence"/>
</dbReference>
<evidence type="ECO:0000313" key="2">
    <source>
        <dbReference type="Proteomes" id="UP000886934"/>
    </source>
</evidence>